<organism evidence="2 3">
    <name type="scientific">Micromonospora deserti</name>
    <dbReference type="NCBI Taxonomy" id="2070366"/>
    <lineage>
        <taxon>Bacteria</taxon>
        <taxon>Bacillati</taxon>
        <taxon>Actinomycetota</taxon>
        <taxon>Actinomycetes</taxon>
        <taxon>Micromonosporales</taxon>
        <taxon>Micromonosporaceae</taxon>
        <taxon>Micromonospora</taxon>
    </lineage>
</organism>
<protein>
    <submittedName>
        <fullName evidence="2">Uncharacterized protein</fullName>
    </submittedName>
</protein>
<dbReference type="AlphaFoldDB" id="A0A2W2CS73"/>
<evidence type="ECO:0000313" key="2">
    <source>
        <dbReference type="EMBL" id="PZF96064.1"/>
    </source>
</evidence>
<evidence type="ECO:0000256" key="1">
    <source>
        <dbReference type="SAM" id="MobiDB-lite"/>
    </source>
</evidence>
<reference evidence="2 3" key="1">
    <citation type="submission" date="2018-01" db="EMBL/GenBank/DDBJ databases">
        <title>Draft genome sequence of Salinispora sp. 13K206.</title>
        <authorList>
            <person name="Sahin N."/>
            <person name="Saygin H."/>
            <person name="Ay H."/>
        </authorList>
    </citation>
    <scope>NUCLEOTIDE SEQUENCE [LARGE SCALE GENOMIC DNA]</scope>
    <source>
        <strain evidence="2 3">13K206</strain>
    </source>
</reference>
<sequence>MAGGRRGERSAGSGTQPQQDEDGDEHHTVEDQQGGTHGVDAVGVPVGVRHRVGDRIGGPGG</sequence>
<dbReference type="EMBL" id="POUB01000118">
    <property type="protein sequence ID" value="PZF96064.1"/>
    <property type="molecule type" value="Genomic_DNA"/>
</dbReference>
<dbReference type="Proteomes" id="UP000248749">
    <property type="component" value="Unassembled WGS sequence"/>
</dbReference>
<keyword evidence="3" id="KW-1185">Reference proteome</keyword>
<feature type="region of interest" description="Disordered" evidence="1">
    <location>
        <begin position="1"/>
        <end position="61"/>
    </location>
</feature>
<comment type="caution">
    <text evidence="2">The sequence shown here is derived from an EMBL/GenBank/DDBJ whole genome shotgun (WGS) entry which is preliminary data.</text>
</comment>
<gene>
    <name evidence="2" type="ORF">C1I99_17475</name>
</gene>
<name>A0A2W2CS73_9ACTN</name>
<evidence type="ECO:0000313" key="3">
    <source>
        <dbReference type="Proteomes" id="UP000248749"/>
    </source>
</evidence>
<accession>A0A2W2CS73</accession>
<proteinExistence type="predicted"/>